<feature type="compositionally biased region" description="Basic and acidic residues" evidence="8">
    <location>
        <begin position="708"/>
        <end position="731"/>
    </location>
</feature>
<accession>A0A3Q1B1V6</accession>
<feature type="region of interest" description="Disordered" evidence="8">
    <location>
        <begin position="1654"/>
        <end position="1681"/>
    </location>
</feature>
<feature type="compositionally biased region" description="Polar residues" evidence="8">
    <location>
        <begin position="1058"/>
        <end position="1067"/>
    </location>
</feature>
<dbReference type="Proteomes" id="UP001501940">
    <property type="component" value="Chromosome 18"/>
</dbReference>
<feature type="compositionally biased region" description="Basic and acidic residues" evidence="8">
    <location>
        <begin position="456"/>
        <end position="513"/>
    </location>
</feature>
<evidence type="ECO:0000259" key="9">
    <source>
        <dbReference type="PROSITE" id="PS50003"/>
    </source>
</evidence>
<dbReference type="SMART" id="SM00233">
    <property type="entry name" value="PH"/>
    <property type="match status" value="2"/>
</dbReference>
<dbReference type="InterPro" id="IPR001849">
    <property type="entry name" value="PH_domain"/>
</dbReference>
<keyword evidence="5" id="KW-0009">Actin-binding</keyword>
<dbReference type="InterPro" id="IPR039597">
    <property type="entry name" value="M-RIP_PH"/>
</dbReference>
<organism evidence="10 11">
    <name type="scientific">Amphiprion ocellaris</name>
    <name type="common">Clown anemonefish</name>
    <dbReference type="NCBI Taxonomy" id="80972"/>
    <lineage>
        <taxon>Eukaryota</taxon>
        <taxon>Metazoa</taxon>
        <taxon>Chordata</taxon>
        <taxon>Craniata</taxon>
        <taxon>Vertebrata</taxon>
        <taxon>Euteleostomi</taxon>
        <taxon>Actinopterygii</taxon>
        <taxon>Neopterygii</taxon>
        <taxon>Teleostei</taxon>
        <taxon>Neoteleostei</taxon>
        <taxon>Acanthomorphata</taxon>
        <taxon>Ovalentaria</taxon>
        <taxon>Pomacentridae</taxon>
        <taxon>Amphiprion</taxon>
    </lineage>
</organism>
<feature type="coiled-coil region" evidence="7">
    <location>
        <begin position="1551"/>
        <end position="1603"/>
    </location>
</feature>
<dbReference type="PANTHER" id="PTHR17271">
    <property type="entry name" value="PLECKSTRIN HOMOLOGY PH DOMAIN-CONTAINING PROTEIN"/>
    <property type="match status" value="1"/>
</dbReference>
<evidence type="ECO:0000313" key="10">
    <source>
        <dbReference type="Ensembl" id="ENSAOCP00000006754.2"/>
    </source>
</evidence>
<evidence type="ECO:0000256" key="5">
    <source>
        <dbReference type="ARBA" id="ARBA00023203"/>
    </source>
</evidence>
<dbReference type="InterPro" id="IPR052223">
    <property type="entry name" value="Actin_Cytoskeleton_Reg"/>
</dbReference>
<name>A0A3Q1B1V6_AMPOC</name>
<dbReference type="AlphaFoldDB" id="A0A3Q1B1V6"/>
<feature type="domain" description="PH" evidence="9">
    <location>
        <begin position="306"/>
        <end position="402"/>
    </location>
</feature>
<feature type="coiled-coil region" evidence="7">
    <location>
        <begin position="1909"/>
        <end position="1936"/>
    </location>
</feature>
<evidence type="ECO:0000256" key="2">
    <source>
        <dbReference type="ARBA" id="ARBA00022490"/>
    </source>
</evidence>
<feature type="coiled-coil region" evidence="7">
    <location>
        <begin position="1750"/>
        <end position="1882"/>
    </location>
</feature>
<comment type="subcellular location">
    <subcellularLocation>
        <location evidence="1">Cytoplasm</location>
        <location evidence="1">Cytoskeleton</location>
    </subcellularLocation>
</comment>
<feature type="region of interest" description="Disordered" evidence="8">
    <location>
        <begin position="208"/>
        <end position="240"/>
    </location>
</feature>
<feature type="region of interest" description="Disordered" evidence="8">
    <location>
        <begin position="1043"/>
        <end position="1068"/>
    </location>
</feature>
<feature type="domain" description="PH" evidence="9">
    <location>
        <begin position="42"/>
        <end position="149"/>
    </location>
</feature>
<gene>
    <name evidence="10" type="primary">MPRIP</name>
</gene>
<evidence type="ECO:0000256" key="8">
    <source>
        <dbReference type="SAM" id="MobiDB-lite"/>
    </source>
</evidence>
<dbReference type="FunFam" id="2.30.29.30:FF:000133">
    <property type="entry name" value="myosin phosphatase Rho-interacting protein isoform X1"/>
    <property type="match status" value="1"/>
</dbReference>
<evidence type="ECO:0000256" key="1">
    <source>
        <dbReference type="ARBA" id="ARBA00004245"/>
    </source>
</evidence>
<protein>
    <recommendedName>
        <fullName evidence="9">PH domain-containing protein</fullName>
    </recommendedName>
</protein>
<feature type="region of interest" description="Disordered" evidence="8">
    <location>
        <begin position="705"/>
        <end position="731"/>
    </location>
</feature>
<feature type="compositionally biased region" description="Basic and acidic residues" evidence="8">
    <location>
        <begin position="1002"/>
        <end position="1011"/>
    </location>
</feature>
<feature type="compositionally biased region" description="Gly residues" evidence="8">
    <location>
        <begin position="224"/>
        <end position="240"/>
    </location>
</feature>
<dbReference type="Gene3D" id="2.30.29.30">
    <property type="entry name" value="Pleckstrin-homology domain (PH domain)/Phosphotyrosine-binding domain (PTB)"/>
    <property type="match status" value="2"/>
</dbReference>
<feature type="region of interest" description="Disordered" evidence="8">
    <location>
        <begin position="989"/>
        <end position="1014"/>
    </location>
</feature>
<dbReference type="PROSITE" id="PS50003">
    <property type="entry name" value="PH_DOMAIN"/>
    <property type="match status" value="2"/>
</dbReference>
<evidence type="ECO:0000256" key="6">
    <source>
        <dbReference type="ARBA" id="ARBA00023212"/>
    </source>
</evidence>
<dbReference type="PANTHER" id="PTHR17271:SF9">
    <property type="entry name" value="MYOSIN PHOSPHATASE RHO-INTERACTING PROTEIN"/>
    <property type="match status" value="1"/>
</dbReference>
<evidence type="ECO:0000313" key="11">
    <source>
        <dbReference type="Proteomes" id="UP001501940"/>
    </source>
</evidence>
<dbReference type="Ensembl" id="ENSAOCT00000004038.2">
    <property type="protein sequence ID" value="ENSAOCP00000006754.2"/>
    <property type="gene ID" value="ENSAOCG00000000660.2"/>
</dbReference>
<feature type="compositionally biased region" description="Basic and acidic residues" evidence="8">
    <location>
        <begin position="1045"/>
        <end position="1057"/>
    </location>
</feature>
<dbReference type="GO" id="GO:0015629">
    <property type="term" value="C:actin cytoskeleton"/>
    <property type="evidence" value="ECO:0007669"/>
    <property type="project" value="TreeGrafter"/>
</dbReference>
<evidence type="ECO:0000256" key="4">
    <source>
        <dbReference type="ARBA" id="ARBA00023054"/>
    </source>
</evidence>
<feature type="coiled-coil region" evidence="7">
    <location>
        <begin position="1385"/>
        <end position="1415"/>
    </location>
</feature>
<evidence type="ECO:0000256" key="3">
    <source>
        <dbReference type="ARBA" id="ARBA00022553"/>
    </source>
</evidence>
<keyword evidence="11" id="KW-1185">Reference proteome</keyword>
<dbReference type="Pfam" id="PF00169">
    <property type="entry name" value="PH"/>
    <property type="match status" value="2"/>
</dbReference>
<keyword evidence="6" id="KW-0206">Cytoskeleton</keyword>
<reference evidence="10" key="3">
    <citation type="submission" date="2025-09" db="UniProtKB">
        <authorList>
            <consortium name="Ensembl"/>
        </authorList>
    </citation>
    <scope>IDENTIFICATION</scope>
</reference>
<dbReference type="SUPFAM" id="SSF50729">
    <property type="entry name" value="PH domain-like"/>
    <property type="match status" value="2"/>
</dbReference>
<proteinExistence type="predicted"/>
<dbReference type="InterPro" id="IPR011993">
    <property type="entry name" value="PH-like_dom_sf"/>
</dbReference>
<feature type="coiled-coil region" evidence="7">
    <location>
        <begin position="1687"/>
        <end position="1714"/>
    </location>
</feature>
<feature type="region of interest" description="Disordered" evidence="8">
    <location>
        <begin position="419"/>
        <end position="519"/>
    </location>
</feature>
<dbReference type="CDD" id="cd01236">
    <property type="entry name" value="PH_RIP"/>
    <property type="match status" value="1"/>
</dbReference>
<dbReference type="CDD" id="cd13275">
    <property type="entry name" value="PH_M-RIP"/>
    <property type="match status" value="1"/>
</dbReference>
<keyword evidence="4 7" id="KW-0175">Coiled coil</keyword>
<evidence type="ECO:0000256" key="7">
    <source>
        <dbReference type="SAM" id="Coils"/>
    </source>
</evidence>
<feature type="region of interest" description="Disordered" evidence="8">
    <location>
        <begin position="1996"/>
        <end position="2023"/>
    </location>
</feature>
<keyword evidence="3" id="KW-0597">Phosphoprotein</keyword>
<sequence>MSFKDNACRKFQANIFNKSKCQNCFKPRESHLLNDEDLNQAKPIYGGWLLLAPEGTNFDNPLHRSRKWQRRFFILYEHGLLRYALDEMPSTLPQGTINMNQCSDVIDGESRTGQKNSLCILTPEKEHFIRAECKEIINGWQEALTVYPRTNKQNQKKKRKVDPPTQQVLLLFTLSTVKCFYALALYKVKVMSSHVHIKVMFFVTNSSQSSLDSDPSGATSTWEGHGGGGGGSDSIGGGGGRIGRSGREYAALSDVPRARRLTYREAFRSEKKRQDLRARTRSPGREEVHIIILHLSDLFYLQPDLLNFKKGWMTKLYDDGMWKKHWFVLTDQSLRYYKDSIAEEASEMDGEIDLSTCYDVKEFPVQRNYGFQILCKEGVCTLSAMTSGIRRNWIQAIMKNVRPTIAPDIKSHVMLEPCLQPAPQPNASPEINKSDVHRQPGSAPPSEPRKSRVRERRREGRSKTYDWSEFKMEQTEKPVKERPSTPESPEQGKMEVDHPAAMSSEREDKKGNRSPDVQVEIEQRWHQVETTPLREEKQVPITTALGNSSNSDRLPAHELAALLDKELGQKQKELDRLQKQNNLLKEQLEDALGREQSAREGYVLQHHNVNFASEQAVARMRNELKLEQERSKEQEVEYGRGEATLRSQLKDSEDRLREVEANLLERNQALRHLEHQQALQRDHMREIQRLQEKLQEVTARLNATEEGQALKEERLRKEQSSMQESHERERQNLCRRLAEAETAQKETEDRLLEAEQQVEALLRGRRASGGKECREEMLKLQEQLAQKTNMVESLRESVRRLEEEKGHLTCRCQELLNQIAEADREVNKLRNRLETEEADYCTLEHSYERATQEFQKMSQFLREKEEEIRQTKEMYERLVERKEEDLKEALIKMTALGNSLEETEQKLQAKEDLLCQMSQSLLDKVEPCTAEKELKAKLVVAEDRIAELEQHLNALQLGYADLHMERQQNPEQSKKGRVKTSFSLSSTTKQSLSIDNAAKTEISPDDKESQAKRPRIRFSNIQCQKYISLEGLDSSQVSSSFVDAGQKDKQDTNKDIEGNTSDMSFPHSSDPEKFISIIHALETKLLATEDNAAIKHYTEALVCVENSREKVRTILSGSHETTDSQLHSLSEIENDLFNASLHIRQGQKTLEEQSPAVHQNPTPETTDKDATHLFAKTLSFEAVVLNKMALLIQTSKSDLLQALAEIWEGIEHIKRSDKDCLAVVYADVLTRKLMLESAFWNELEKAETDVAKSKEGSVVADVDVDASLVFNTVIKAELVYSIQNLKVCYEEKFKILKRELTEAHSNLHQREVALKAIIEASKSPDLKAVIKEVKNNFGFSKQKLADIRPPELAPYMEQIETEEARNLAEEIVDRQLAAEMPSCGVDSVQSLQNAHENLANELQRQAAILHQYAQEIESGGNHPGLSKMIHALLGHQTSQNFTSTSLCMREALIQAQVAYVACRLRAMHEQEMGWCKQTSQNMDALVQQHARNVTAIQEKYEASLQEERLNFTQTVATLQKENQTLKSEISKRVNQLSQQQEQATLLEQHFQKEAEEMKQRHKKELSQAEQGRASTELALMETAADSQRKLEVLLGDMDTMEEQHESDVRKLEEQFEQRICELQHIHREEIEKLHSQYVENVQCLKERGKKAFEVSPSPACDEAATPMEEEEQGKGEEAQNMSEVDSMVLLKDRIQELETQMNSMRDELENKHLEGDVASLREKYQRDFESLKATCERGFAAMEETHQKVIEDLQRQHQREISKLMEERERLLAEETAATIAAIEAMKNAHKEELEKTQRSQLSGLNSDIDELRLQYEEELQSIQRELEVLSEQYSQKCLENAHLAQALEAERQALRQCQRENQELNAHNQELNNRLTAEITRMRSCFSGETALSPLTKGKDVYELEVLLRIKESEIQYLKQEIHSLKDELQSALRDKKYATDKYKDIYTELSIVKAKADCDISKLKEKLLIATEALGERTVDGTVTSGYDIMKSKSNPDFMKKEQSSGSKQSRGLRSKSLKEGLTVQERMKLFEAKDSRKI</sequence>
<keyword evidence="2" id="KW-0963">Cytoplasm</keyword>
<dbReference type="GO" id="GO:0051015">
    <property type="term" value="F:actin filament binding"/>
    <property type="evidence" value="ECO:0007669"/>
    <property type="project" value="TreeGrafter"/>
</dbReference>
<dbReference type="GeneTree" id="ENSGT00940000155286"/>
<reference evidence="10 11" key="1">
    <citation type="submission" date="2022-01" db="EMBL/GenBank/DDBJ databases">
        <title>A chromosome-scale genome assembly of the false clownfish, Amphiprion ocellaris.</title>
        <authorList>
            <person name="Ryu T."/>
        </authorList>
    </citation>
    <scope>NUCLEOTIDE SEQUENCE [LARGE SCALE GENOMIC DNA]</scope>
</reference>
<reference evidence="10" key="2">
    <citation type="submission" date="2025-08" db="UniProtKB">
        <authorList>
            <consortium name="Ensembl"/>
        </authorList>
    </citation>
    <scope>IDENTIFICATION</scope>
</reference>